<dbReference type="STRING" id="313367.JSE7799_00222"/>
<dbReference type="Pfam" id="PF03597">
    <property type="entry name" value="FixS"/>
    <property type="match status" value="1"/>
</dbReference>
<evidence type="ECO:0000256" key="1">
    <source>
        <dbReference type="SAM" id="MobiDB-lite"/>
    </source>
</evidence>
<dbReference type="EMBL" id="CYPR01000014">
    <property type="protein sequence ID" value="CUH12735.1"/>
    <property type="molecule type" value="Genomic_DNA"/>
</dbReference>
<evidence type="ECO:0000313" key="3">
    <source>
        <dbReference type="Proteomes" id="UP000049455"/>
    </source>
</evidence>
<keyword evidence="3" id="KW-1185">Reference proteome</keyword>
<feature type="compositionally biased region" description="Acidic residues" evidence="1">
    <location>
        <begin position="44"/>
        <end position="60"/>
    </location>
</feature>
<dbReference type="PANTHER" id="PTHR41532:SF1">
    <property type="entry name" value="FIXS PROTEIN"/>
    <property type="match status" value="1"/>
</dbReference>
<gene>
    <name evidence="2" type="ORF">JSE7799_00222</name>
</gene>
<dbReference type="InterPro" id="IPR004714">
    <property type="entry name" value="Cyt_oxidase_maturation_cbb3"/>
</dbReference>
<reference evidence="2 3" key="1">
    <citation type="submission" date="2015-09" db="EMBL/GenBank/DDBJ databases">
        <authorList>
            <person name="Jackson K.R."/>
            <person name="Lunt B.L."/>
            <person name="Fisher J.N.B."/>
            <person name="Gardner A.V."/>
            <person name="Bailey M.E."/>
            <person name="Deus L.M."/>
            <person name="Earl A.S."/>
            <person name="Gibby P.D."/>
            <person name="Hartmann K.A."/>
            <person name="Liu J.E."/>
            <person name="Manci A.M."/>
            <person name="Nielsen D.A."/>
            <person name="Solomon M.B."/>
            <person name="Breakwell D.P."/>
            <person name="Burnett S.H."/>
            <person name="Grose J.H."/>
        </authorList>
    </citation>
    <scope>NUCLEOTIDE SEQUENCE [LARGE SCALE GENOMIC DNA]</scope>
    <source>
        <strain evidence="2 3">CECT 7799</strain>
    </source>
</reference>
<dbReference type="Proteomes" id="UP000049455">
    <property type="component" value="Unassembled WGS sequence"/>
</dbReference>
<dbReference type="AlphaFoldDB" id="A0A0M7B5Q2"/>
<protein>
    <submittedName>
        <fullName evidence="2">Cytochrome oxidase maturation protein, cbb3-type</fullName>
    </submittedName>
</protein>
<name>A0A0M7B5Q2_9RHOB</name>
<sequence length="67" mass="7331">MNVLVVLIPVSVLLGFVGLVACIWTLRADQYEDLEGDAVRILLTDDDAPPDDSRDTEEPETTSKNEG</sequence>
<dbReference type="NCBIfam" id="TIGR00847">
    <property type="entry name" value="ccoS"/>
    <property type="match status" value="1"/>
</dbReference>
<dbReference type="PANTHER" id="PTHR41532">
    <property type="entry name" value="FIXS PROTEIN"/>
    <property type="match status" value="1"/>
</dbReference>
<feature type="region of interest" description="Disordered" evidence="1">
    <location>
        <begin position="43"/>
        <end position="67"/>
    </location>
</feature>
<organism evidence="2 3">
    <name type="scientific">Jannaschia seosinensis</name>
    <dbReference type="NCBI Taxonomy" id="313367"/>
    <lineage>
        <taxon>Bacteria</taxon>
        <taxon>Pseudomonadati</taxon>
        <taxon>Pseudomonadota</taxon>
        <taxon>Alphaproteobacteria</taxon>
        <taxon>Rhodobacterales</taxon>
        <taxon>Roseobacteraceae</taxon>
        <taxon>Jannaschia</taxon>
    </lineage>
</organism>
<dbReference type="OrthoDB" id="9802763at2"/>
<accession>A0A0M7B5Q2</accession>
<dbReference type="RefSeq" id="WP_055661948.1">
    <property type="nucleotide sequence ID" value="NZ_CYPR01000014.1"/>
</dbReference>
<evidence type="ECO:0000313" key="2">
    <source>
        <dbReference type="EMBL" id="CUH12735.1"/>
    </source>
</evidence>
<proteinExistence type="predicted"/>